<evidence type="ECO:0008006" key="3">
    <source>
        <dbReference type="Google" id="ProtNLM"/>
    </source>
</evidence>
<comment type="caution">
    <text evidence="1">The sequence shown here is derived from an EMBL/GenBank/DDBJ whole genome shotgun (WGS) entry which is preliminary data.</text>
</comment>
<sequence length="161" mass="18167">MHDDGPSRPSGQLIRSSTAEFLIFTGQDGGASIEVRHEDETAWLTRRLMAKLFGTARTNSEHPTQFHKWATRVLRDLDLKGHVIDRKRMGNGPFLDEDHHERLLGKPHARAGFPTRPQHGHSCRSSKIMRRLFLARASRARTASAETFNSEAISVAFIPCQ</sequence>
<proteinExistence type="predicted"/>
<dbReference type="PANTHER" id="PTHR35810">
    <property type="entry name" value="CYTOPLASMIC PROTEIN-RELATED"/>
    <property type="match status" value="1"/>
</dbReference>
<dbReference type="Proteomes" id="UP000280819">
    <property type="component" value="Unassembled WGS sequence"/>
</dbReference>
<protein>
    <recommendedName>
        <fullName evidence="3">Bro-N domain-containing protein</fullName>
    </recommendedName>
</protein>
<accession>A0A3P1T862</accession>
<reference evidence="1 2" key="1">
    <citation type="submission" date="2018-11" db="EMBL/GenBank/DDBJ databases">
        <title>Genomes From Bacteria Associated with the Canine Oral Cavity: a Test Case for Automated Genome-Based Taxonomic Assignment.</title>
        <authorList>
            <person name="Coil D.A."/>
            <person name="Jospin G."/>
            <person name="Darling A.E."/>
            <person name="Wallis C."/>
            <person name="Davis I.J."/>
            <person name="Harris S."/>
            <person name="Eisen J.A."/>
            <person name="Holcombe L.J."/>
            <person name="O'Flynn C."/>
        </authorList>
    </citation>
    <scope>NUCLEOTIDE SEQUENCE [LARGE SCALE GENOMIC DNA]</scope>
    <source>
        <strain evidence="1 2">OH887_COT-365</strain>
    </source>
</reference>
<organism evidence="1 2">
    <name type="scientific">Arachnia propionica</name>
    <dbReference type="NCBI Taxonomy" id="1750"/>
    <lineage>
        <taxon>Bacteria</taxon>
        <taxon>Bacillati</taxon>
        <taxon>Actinomycetota</taxon>
        <taxon>Actinomycetes</taxon>
        <taxon>Propionibacteriales</taxon>
        <taxon>Propionibacteriaceae</taxon>
        <taxon>Arachnia</taxon>
    </lineage>
</organism>
<dbReference type="OrthoDB" id="9802752at2"/>
<dbReference type="EMBL" id="RQZG01000006">
    <property type="protein sequence ID" value="RRD05448.1"/>
    <property type="molecule type" value="Genomic_DNA"/>
</dbReference>
<evidence type="ECO:0000313" key="1">
    <source>
        <dbReference type="EMBL" id="RRD05448.1"/>
    </source>
</evidence>
<name>A0A3P1T862_9ACTN</name>
<gene>
    <name evidence="1" type="ORF">EII34_06885</name>
</gene>
<dbReference type="PANTHER" id="PTHR35810:SF1">
    <property type="entry name" value="CYTOPLASMIC PROTEIN"/>
    <property type="match status" value="1"/>
</dbReference>
<dbReference type="AlphaFoldDB" id="A0A3P1T862"/>
<evidence type="ECO:0000313" key="2">
    <source>
        <dbReference type="Proteomes" id="UP000280819"/>
    </source>
</evidence>